<keyword evidence="1" id="KW-0132">Cell division</keyword>
<dbReference type="GO" id="GO:0051301">
    <property type="term" value="P:cell division"/>
    <property type="evidence" value="ECO:0007669"/>
    <property type="project" value="UniProtKB-KW"/>
</dbReference>
<dbReference type="InterPro" id="IPR013763">
    <property type="entry name" value="Cyclin-like_dom"/>
</dbReference>
<evidence type="ECO:0000313" key="8">
    <source>
        <dbReference type="Proteomes" id="UP000494040"/>
    </source>
</evidence>
<dbReference type="FunFam" id="1.10.472.10:FF:000001">
    <property type="entry name" value="G2/mitotic-specific cyclin"/>
    <property type="match status" value="1"/>
</dbReference>
<accession>A0A8I6TH32</accession>
<keyword evidence="2 4" id="KW-0195">Cyclin</keyword>
<evidence type="ECO:0000313" key="7">
    <source>
        <dbReference type="EnsemblMetazoa" id="XP_014258958.1"/>
    </source>
</evidence>
<dbReference type="KEGG" id="clec:106672222"/>
<proteinExistence type="inferred from homology"/>
<organism evidence="7 8">
    <name type="scientific">Cimex lectularius</name>
    <name type="common">Bed bug</name>
    <name type="synonym">Acanthia lectularia</name>
    <dbReference type="NCBI Taxonomy" id="79782"/>
    <lineage>
        <taxon>Eukaryota</taxon>
        <taxon>Metazoa</taxon>
        <taxon>Ecdysozoa</taxon>
        <taxon>Arthropoda</taxon>
        <taxon>Hexapoda</taxon>
        <taxon>Insecta</taxon>
        <taxon>Pterygota</taxon>
        <taxon>Neoptera</taxon>
        <taxon>Paraneoptera</taxon>
        <taxon>Hemiptera</taxon>
        <taxon>Heteroptera</taxon>
        <taxon>Panheteroptera</taxon>
        <taxon>Cimicomorpha</taxon>
        <taxon>Cimicidae</taxon>
        <taxon>Cimex</taxon>
    </lineage>
</organism>
<dbReference type="InterPro" id="IPR006671">
    <property type="entry name" value="Cyclin_N"/>
</dbReference>
<dbReference type="Pfam" id="PF00134">
    <property type="entry name" value="Cyclin_N"/>
    <property type="match status" value="1"/>
</dbReference>
<evidence type="ECO:0000256" key="2">
    <source>
        <dbReference type="ARBA" id="ARBA00023127"/>
    </source>
</evidence>
<feature type="compositionally biased region" description="Polar residues" evidence="5">
    <location>
        <begin position="10"/>
        <end position="21"/>
    </location>
</feature>
<dbReference type="RefSeq" id="XP_014258958.1">
    <property type="nucleotide sequence ID" value="XM_014403472.2"/>
</dbReference>
<keyword evidence="3" id="KW-0131">Cell cycle</keyword>
<dbReference type="AlphaFoldDB" id="A0A8I6TH32"/>
<sequence>MIRHGGTIGSTGRQRYSENDQSGSDLLNQLIQVNSALENGEVLNYQCHCVCWGLGHIGTYSFGESLIFCPCFESREISQRYIKEISRELNIRDPYFLLYHPELHPTHRSVLLDWVAEVCKTYSLQRTTYYLSIYLVDSYLQLTTDKPRRSLQTLGAASIFSASKIIEVNSVTIDQILLSTSYSCSADELIKMEMEVLKTIEWEYSALGPIGWLYIYLHTINYRLTSEEFTLVTNLLDICNMDVDSHQFTSPALASAALHLVVKESPIPNSSRLDDSCSVWMYPYYIQLMKFPEAREIPENKSELVCPIMKKFSLEQHYFNNLRIYNEISTRLSRHL</sequence>
<dbReference type="EnsemblMetazoa" id="XM_014403472.2">
    <property type="protein sequence ID" value="XP_014258958.1"/>
    <property type="gene ID" value="LOC106672222"/>
</dbReference>
<keyword evidence="8" id="KW-1185">Reference proteome</keyword>
<evidence type="ECO:0000256" key="5">
    <source>
        <dbReference type="SAM" id="MobiDB-lite"/>
    </source>
</evidence>
<feature type="region of interest" description="Disordered" evidence="5">
    <location>
        <begin position="1"/>
        <end position="21"/>
    </location>
</feature>
<comment type="similarity">
    <text evidence="4">Belongs to the cyclin family.</text>
</comment>
<dbReference type="SUPFAM" id="SSF47954">
    <property type="entry name" value="Cyclin-like"/>
    <property type="match status" value="2"/>
</dbReference>
<evidence type="ECO:0000256" key="4">
    <source>
        <dbReference type="RuleBase" id="RU000383"/>
    </source>
</evidence>
<protein>
    <recommendedName>
        <fullName evidence="6">Cyclin-like domain-containing protein</fullName>
    </recommendedName>
</protein>
<dbReference type="OrthoDB" id="5590282at2759"/>
<reference evidence="7" key="1">
    <citation type="submission" date="2022-01" db="UniProtKB">
        <authorList>
            <consortium name="EnsemblMetazoa"/>
        </authorList>
    </citation>
    <scope>IDENTIFICATION</scope>
</reference>
<evidence type="ECO:0000259" key="6">
    <source>
        <dbReference type="SMART" id="SM00385"/>
    </source>
</evidence>
<dbReference type="GeneID" id="106672222"/>
<name>A0A8I6TH32_CIMLE</name>
<evidence type="ECO:0000256" key="1">
    <source>
        <dbReference type="ARBA" id="ARBA00022618"/>
    </source>
</evidence>
<feature type="domain" description="Cyclin-like" evidence="6">
    <location>
        <begin position="113"/>
        <end position="198"/>
    </location>
</feature>
<dbReference type="InterPro" id="IPR039361">
    <property type="entry name" value="Cyclin"/>
</dbReference>
<dbReference type="SMART" id="SM00385">
    <property type="entry name" value="CYCLIN"/>
    <property type="match status" value="1"/>
</dbReference>
<dbReference type="PANTHER" id="PTHR10177">
    <property type="entry name" value="CYCLINS"/>
    <property type="match status" value="1"/>
</dbReference>
<dbReference type="InterPro" id="IPR036915">
    <property type="entry name" value="Cyclin-like_sf"/>
</dbReference>
<dbReference type="GO" id="GO:0005634">
    <property type="term" value="C:nucleus"/>
    <property type="evidence" value="ECO:0007669"/>
    <property type="project" value="UniProtKB-ARBA"/>
</dbReference>
<dbReference type="Proteomes" id="UP000494040">
    <property type="component" value="Unassembled WGS sequence"/>
</dbReference>
<evidence type="ECO:0000256" key="3">
    <source>
        <dbReference type="ARBA" id="ARBA00023306"/>
    </source>
</evidence>
<dbReference type="Gene3D" id="1.10.472.10">
    <property type="entry name" value="Cyclin-like"/>
    <property type="match status" value="2"/>
</dbReference>